<evidence type="ECO:0000313" key="2">
    <source>
        <dbReference type="Proteomes" id="UP000198970"/>
    </source>
</evidence>
<organism evidence="1 2">
    <name type="scientific">Lacrimispora sphenoides JCM 1415</name>
    <dbReference type="NCBI Taxonomy" id="1297793"/>
    <lineage>
        <taxon>Bacteria</taxon>
        <taxon>Bacillati</taxon>
        <taxon>Bacillota</taxon>
        <taxon>Clostridia</taxon>
        <taxon>Lachnospirales</taxon>
        <taxon>Lachnospiraceae</taxon>
        <taxon>Lacrimispora</taxon>
    </lineage>
</organism>
<dbReference type="Gene3D" id="3.20.20.140">
    <property type="entry name" value="Metal-dependent hydrolases"/>
    <property type="match status" value="1"/>
</dbReference>
<accession>A0ABY1CI56</accession>
<dbReference type="InterPro" id="IPR016195">
    <property type="entry name" value="Pol/histidinol_Pase-like"/>
</dbReference>
<proteinExistence type="predicted"/>
<gene>
    <name evidence="1" type="ORF">SAMN02745906_4537</name>
</gene>
<evidence type="ECO:0008006" key="3">
    <source>
        <dbReference type="Google" id="ProtNLM"/>
    </source>
</evidence>
<protein>
    <recommendedName>
        <fullName evidence="3">Histidinol-phosphatase</fullName>
    </recommendedName>
</protein>
<dbReference type="Proteomes" id="UP000198970">
    <property type="component" value="Chromosome I"/>
</dbReference>
<dbReference type="CDD" id="cd07432">
    <property type="entry name" value="PHP_HisPPase"/>
    <property type="match status" value="1"/>
</dbReference>
<reference evidence="1 2" key="1">
    <citation type="submission" date="2016-10" db="EMBL/GenBank/DDBJ databases">
        <authorList>
            <person name="Varghese N."/>
            <person name="Submissions S."/>
        </authorList>
    </citation>
    <scope>NUCLEOTIDE SEQUENCE [LARGE SCALE GENOMIC DNA]</scope>
    <source>
        <strain evidence="1 2">ATCC 19403</strain>
    </source>
</reference>
<keyword evidence="2" id="KW-1185">Reference proteome</keyword>
<name>A0ABY1CI56_9FIRM</name>
<dbReference type="RefSeq" id="WP_054790811.1">
    <property type="nucleotide sequence ID" value="NZ_LT630003.1"/>
</dbReference>
<sequence>MLSDYHIHTYFSDDSQCPMEEIVQRAILMGLDIGEVKKILKDIGFKQFCTFERMQPIYWEL</sequence>
<dbReference type="EMBL" id="LT630003">
    <property type="protein sequence ID" value="SEU06293.1"/>
    <property type="molecule type" value="Genomic_DNA"/>
</dbReference>
<evidence type="ECO:0000313" key="1">
    <source>
        <dbReference type="EMBL" id="SEU06293.1"/>
    </source>
</evidence>
<dbReference type="SUPFAM" id="SSF89550">
    <property type="entry name" value="PHP domain-like"/>
    <property type="match status" value="1"/>
</dbReference>